<dbReference type="InterPro" id="IPR029398">
    <property type="entry name" value="PolB_thumb"/>
</dbReference>
<dbReference type="SMART" id="SM00483">
    <property type="entry name" value="POLXc"/>
    <property type="match status" value="1"/>
</dbReference>
<dbReference type="Pfam" id="PF14792">
    <property type="entry name" value="DNA_pol_B_palm"/>
    <property type="match status" value="1"/>
</dbReference>
<dbReference type="InterPro" id="IPR019843">
    <property type="entry name" value="DNA_pol-X_BS"/>
</dbReference>
<dbReference type="InterPro" id="IPR018944">
    <property type="entry name" value="DNA_pol_lambd_fingers_domain"/>
</dbReference>
<dbReference type="Gene3D" id="1.10.150.20">
    <property type="entry name" value="5' to 3' exonuclease, C-terminal subdomain"/>
    <property type="match status" value="1"/>
</dbReference>
<dbReference type="GO" id="GO:0016829">
    <property type="term" value="F:lyase activity"/>
    <property type="evidence" value="ECO:0007669"/>
    <property type="project" value="UniProtKB-KW"/>
</dbReference>
<dbReference type="Gene3D" id="3.30.460.10">
    <property type="entry name" value="Beta Polymerase, domain 2"/>
    <property type="match status" value="1"/>
</dbReference>
<dbReference type="SUPFAM" id="SSF81301">
    <property type="entry name" value="Nucleotidyltransferase"/>
    <property type="match status" value="1"/>
</dbReference>
<evidence type="ECO:0000256" key="6">
    <source>
        <dbReference type="ARBA" id="ARBA00022705"/>
    </source>
</evidence>
<dbReference type="Pfam" id="PF10391">
    <property type="entry name" value="DNA_pol_lambd_f"/>
    <property type="match status" value="1"/>
</dbReference>
<dbReference type="GO" id="GO:0003677">
    <property type="term" value="F:DNA binding"/>
    <property type="evidence" value="ECO:0007669"/>
    <property type="project" value="UniProtKB-KW"/>
</dbReference>
<evidence type="ECO:0000313" key="14">
    <source>
        <dbReference type="EMBL" id="QHT15864.1"/>
    </source>
</evidence>
<dbReference type="PROSITE" id="PS00522">
    <property type="entry name" value="DNA_POLYMERASE_X"/>
    <property type="match status" value="1"/>
</dbReference>
<evidence type="ECO:0000256" key="5">
    <source>
        <dbReference type="ARBA" id="ARBA00022695"/>
    </source>
</evidence>
<organism evidence="14">
    <name type="scientific">viral metagenome</name>
    <dbReference type="NCBI Taxonomy" id="1070528"/>
    <lineage>
        <taxon>unclassified sequences</taxon>
        <taxon>metagenomes</taxon>
        <taxon>organismal metagenomes</taxon>
    </lineage>
</organism>
<keyword evidence="3" id="KW-0237">DNA synthesis</keyword>
<dbReference type="Pfam" id="PF14791">
    <property type="entry name" value="DNA_pol_B_thumb"/>
    <property type="match status" value="1"/>
</dbReference>
<dbReference type="InterPro" id="IPR027421">
    <property type="entry name" value="DNA_pol_lamdba_lyase_dom_sf"/>
</dbReference>
<dbReference type="Gene3D" id="1.10.150.110">
    <property type="entry name" value="DNA polymerase beta, N-terminal domain-like"/>
    <property type="match status" value="1"/>
</dbReference>
<dbReference type="InterPro" id="IPR010996">
    <property type="entry name" value="HHH_MUS81"/>
</dbReference>
<evidence type="ECO:0000256" key="8">
    <source>
        <dbReference type="ARBA" id="ARBA00022932"/>
    </source>
</evidence>
<dbReference type="Gene3D" id="3.30.210.10">
    <property type="entry name" value="DNA polymerase, thumb domain"/>
    <property type="match status" value="1"/>
</dbReference>
<evidence type="ECO:0000256" key="4">
    <source>
        <dbReference type="ARBA" id="ARBA00022679"/>
    </source>
</evidence>
<evidence type="ECO:0000256" key="10">
    <source>
        <dbReference type="ARBA" id="ARBA00023204"/>
    </source>
</evidence>
<dbReference type="SUPFAM" id="SSF47802">
    <property type="entry name" value="DNA polymerase beta, N-terminal domain-like"/>
    <property type="match status" value="1"/>
</dbReference>
<evidence type="ECO:0000256" key="2">
    <source>
        <dbReference type="ARBA" id="ARBA00012417"/>
    </source>
</evidence>
<keyword evidence="7" id="KW-0227">DNA damage</keyword>
<dbReference type="InterPro" id="IPR028207">
    <property type="entry name" value="DNA_pol_B_palm_palm"/>
</dbReference>
<feature type="domain" description="DNA-directed DNA polymerase X" evidence="13">
    <location>
        <begin position="11"/>
        <end position="321"/>
    </location>
</feature>
<evidence type="ECO:0000256" key="9">
    <source>
        <dbReference type="ARBA" id="ARBA00023125"/>
    </source>
</evidence>
<accession>A0A6C0DHZ2</accession>
<keyword evidence="11" id="KW-0456">Lyase</keyword>
<dbReference type="SUPFAM" id="SSF81585">
    <property type="entry name" value="PsbU/PolX domain-like"/>
    <property type="match status" value="1"/>
</dbReference>
<evidence type="ECO:0000256" key="7">
    <source>
        <dbReference type="ARBA" id="ARBA00022763"/>
    </source>
</evidence>
<dbReference type="InterPro" id="IPR037160">
    <property type="entry name" value="DNA_Pol_thumb_sf"/>
</dbReference>
<evidence type="ECO:0000256" key="11">
    <source>
        <dbReference type="ARBA" id="ARBA00023239"/>
    </source>
</evidence>
<dbReference type="Pfam" id="PF14716">
    <property type="entry name" value="HHH_8"/>
    <property type="match status" value="1"/>
</dbReference>
<evidence type="ECO:0000259" key="13">
    <source>
        <dbReference type="SMART" id="SM00483"/>
    </source>
</evidence>
<dbReference type="GO" id="GO:0003887">
    <property type="term" value="F:DNA-directed DNA polymerase activity"/>
    <property type="evidence" value="ECO:0007669"/>
    <property type="project" value="UniProtKB-KW"/>
</dbReference>
<keyword evidence="10" id="KW-0234">DNA repair</keyword>
<dbReference type="InterPro" id="IPR043519">
    <property type="entry name" value="NT_sf"/>
</dbReference>
<dbReference type="CDD" id="cd00141">
    <property type="entry name" value="NT_POLXc"/>
    <property type="match status" value="1"/>
</dbReference>
<dbReference type="GO" id="GO:0005634">
    <property type="term" value="C:nucleus"/>
    <property type="evidence" value="ECO:0007669"/>
    <property type="project" value="TreeGrafter"/>
</dbReference>
<evidence type="ECO:0000256" key="1">
    <source>
        <dbReference type="ARBA" id="ARBA00008323"/>
    </source>
</evidence>
<dbReference type="PANTHER" id="PTHR11276:SF28">
    <property type="entry name" value="DNA POLYMERASE LAMBDA"/>
    <property type="match status" value="1"/>
</dbReference>
<protein>
    <recommendedName>
        <fullName evidence="2">DNA-directed DNA polymerase</fullName>
        <ecNumber evidence="2">2.7.7.7</ecNumber>
    </recommendedName>
</protein>
<dbReference type="GO" id="GO:0006260">
    <property type="term" value="P:DNA replication"/>
    <property type="evidence" value="ECO:0007669"/>
    <property type="project" value="UniProtKB-KW"/>
</dbReference>
<keyword evidence="4" id="KW-0808">Transferase</keyword>
<reference evidence="14" key="1">
    <citation type="journal article" date="2020" name="Nature">
        <title>Giant virus diversity and host interactions through global metagenomics.</title>
        <authorList>
            <person name="Schulz F."/>
            <person name="Roux S."/>
            <person name="Paez-Espino D."/>
            <person name="Jungbluth S."/>
            <person name="Walsh D.A."/>
            <person name="Denef V.J."/>
            <person name="McMahon K.D."/>
            <person name="Konstantinidis K.T."/>
            <person name="Eloe-Fadrosh E.A."/>
            <person name="Kyrpides N.C."/>
            <person name="Woyke T."/>
        </authorList>
    </citation>
    <scope>NUCLEOTIDE SEQUENCE</scope>
    <source>
        <strain evidence="14">GVMAG-M-3300023174-176</strain>
    </source>
</reference>
<keyword evidence="5" id="KW-0548">Nucleotidyltransferase</keyword>
<dbReference type="InterPro" id="IPR022312">
    <property type="entry name" value="DNA_pol_X"/>
</dbReference>
<keyword evidence="8" id="KW-0239">DNA-directed DNA polymerase</keyword>
<evidence type="ECO:0000256" key="12">
    <source>
        <dbReference type="ARBA" id="ARBA00049244"/>
    </source>
</evidence>
<dbReference type="EC" id="2.7.7.7" evidence="2"/>
<comment type="catalytic activity">
    <reaction evidence="12">
        <text>DNA(n) + a 2'-deoxyribonucleoside 5'-triphosphate = DNA(n+1) + diphosphate</text>
        <dbReference type="Rhea" id="RHEA:22508"/>
        <dbReference type="Rhea" id="RHEA-COMP:17339"/>
        <dbReference type="Rhea" id="RHEA-COMP:17340"/>
        <dbReference type="ChEBI" id="CHEBI:33019"/>
        <dbReference type="ChEBI" id="CHEBI:61560"/>
        <dbReference type="ChEBI" id="CHEBI:173112"/>
        <dbReference type="EC" id="2.7.7.7"/>
    </reaction>
</comment>
<proteinExistence type="inferred from homology"/>
<dbReference type="PRINTS" id="PR00870">
    <property type="entry name" value="DNAPOLXBETA"/>
</dbReference>
<dbReference type="InterPro" id="IPR002054">
    <property type="entry name" value="DNA-dir_DNA_pol_X"/>
</dbReference>
<comment type="similarity">
    <text evidence="1">Belongs to the DNA polymerase type-X family.</text>
</comment>
<keyword evidence="9" id="KW-0238">DNA-binding</keyword>
<dbReference type="PANTHER" id="PTHR11276">
    <property type="entry name" value="DNA POLYMERASE TYPE-X FAMILY MEMBER"/>
    <property type="match status" value="1"/>
</dbReference>
<keyword evidence="6" id="KW-0235">DNA replication</keyword>
<dbReference type="GO" id="GO:0006303">
    <property type="term" value="P:double-strand break repair via nonhomologous end joining"/>
    <property type="evidence" value="ECO:0007669"/>
    <property type="project" value="TreeGrafter"/>
</dbReference>
<dbReference type="EMBL" id="MN739613">
    <property type="protein sequence ID" value="QHT15864.1"/>
    <property type="molecule type" value="Genomic_DNA"/>
</dbReference>
<dbReference type="InterPro" id="IPR002008">
    <property type="entry name" value="DNA_pol_X_beta-like"/>
</dbReference>
<evidence type="ECO:0000256" key="3">
    <source>
        <dbReference type="ARBA" id="ARBA00022634"/>
    </source>
</evidence>
<name>A0A6C0DHZ2_9ZZZZ</name>
<sequence length="328" mass="35789">MSNSSCSSSINYLGALVGALETMKDQAKLDGGKTASFKIRSYNNVIKQIKAIPVIRSPSDLSTLTGVGEGIQKKIDEVLATGTLAAAETIKSSDKVGVYKMLMNCYGIGVAKAKTLAATGIKTVADLRAAATANPKLLTAGQRIGLTHYEEFLERISREEMLAHESFLKSAITGIQTDIVGSFRRGAVSSGDIDLLLCSADSKDLRTTIRTLIASGYITDTLANGEKKFMGVCRLPGAAHRRLDILLTPPQEYPFALVYFTGPMEFNVKMRSRCLELGYTLNEHRLDVAPGAMMEDVPMIRDERDLFVFLGMKYLGPTERDPKNIEYK</sequence>
<dbReference type="PRINTS" id="PR00869">
    <property type="entry name" value="DNAPOLX"/>
</dbReference>
<dbReference type="AlphaFoldDB" id="A0A6C0DHZ2"/>